<dbReference type="RefSeq" id="XP_062805711.1">
    <property type="nucleotide sequence ID" value="XM_062940002.1"/>
</dbReference>
<dbReference type="EMBL" id="JAFFHC010000001">
    <property type="protein sequence ID" value="KAK4682241.1"/>
    <property type="molecule type" value="Genomic_DNA"/>
</dbReference>
<accession>A0ABR0IPX4</accession>
<protein>
    <submittedName>
        <fullName evidence="2">Uncharacterized protein</fullName>
    </submittedName>
</protein>
<evidence type="ECO:0000313" key="2">
    <source>
        <dbReference type="EMBL" id="KAK4682241.1"/>
    </source>
</evidence>
<organism evidence="2 3">
    <name type="scientific">Podospora pseudoanserina</name>
    <dbReference type="NCBI Taxonomy" id="2609844"/>
    <lineage>
        <taxon>Eukaryota</taxon>
        <taxon>Fungi</taxon>
        <taxon>Dikarya</taxon>
        <taxon>Ascomycota</taxon>
        <taxon>Pezizomycotina</taxon>
        <taxon>Sordariomycetes</taxon>
        <taxon>Sordariomycetidae</taxon>
        <taxon>Sordariales</taxon>
        <taxon>Podosporaceae</taxon>
        <taxon>Podospora</taxon>
    </lineage>
</organism>
<comment type="caution">
    <text evidence="2">The sequence shown here is derived from an EMBL/GenBank/DDBJ whole genome shotgun (WGS) entry which is preliminary data.</text>
</comment>
<keyword evidence="3" id="KW-1185">Reference proteome</keyword>
<gene>
    <name evidence="2" type="ORF">QC764_0017110</name>
</gene>
<feature type="region of interest" description="Disordered" evidence="1">
    <location>
        <begin position="1"/>
        <end position="41"/>
    </location>
</feature>
<dbReference type="GeneID" id="87960472"/>
<dbReference type="Proteomes" id="UP001323617">
    <property type="component" value="Unassembled WGS sequence"/>
</dbReference>
<proteinExistence type="predicted"/>
<feature type="compositionally biased region" description="Basic residues" evidence="1">
    <location>
        <begin position="17"/>
        <end position="30"/>
    </location>
</feature>
<evidence type="ECO:0000313" key="3">
    <source>
        <dbReference type="Proteomes" id="UP001323617"/>
    </source>
</evidence>
<reference evidence="2 3" key="1">
    <citation type="journal article" date="2023" name="bioRxiv">
        <title>High-quality genome assemblies of four members of thePodospora anserinaspecies complex.</title>
        <authorList>
            <person name="Ament-Velasquez S.L."/>
            <person name="Vogan A.A."/>
            <person name="Wallerman O."/>
            <person name="Hartmann F."/>
            <person name="Gautier V."/>
            <person name="Silar P."/>
            <person name="Giraud T."/>
            <person name="Johannesson H."/>
        </authorList>
    </citation>
    <scope>NUCLEOTIDE SEQUENCE [LARGE SCALE GENOMIC DNA]</scope>
    <source>
        <strain evidence="2 3">CBS 124.78</strain>
    </source>
</reference>
<name>A0ABR0IPX4_9PEZI</name>
<evidence type="ECO:0000256" key="1">
    <source>
        <dbReference type="SAM" id="MobiDB-lite"/>
    </source>
</evidence>
<sequence length="88" mass="9672">MFEPVGRQPTLNPAPVTRKRYRGISNHRRPTPPTGLSYDKGAETELYMGPTRDVPGSVSRSPPGSNRIEIAYINASDLAHPLNSEILT</sequence>